<evidence type="ECO:0000313" key="1">
    <source>
        <dbReference type="Proteomes" id="UP000000437"/>
    </source>
</evidence>
<reference evidence="2" key="1">
    <citation type="submission" date="2025-08" db="UniProtKB">
        <authorList>
            <consortium name="RefSeq"/>
        </authorList>
    </citation>
    <scope>IDENTIFICATION</scope>
    <source>
        <strain evidence="2">Tuebingen</strain>
        <tissue evidence="2">Fibroblasts and whole tissue</tissue>
    </source>
</reference>
<accession>A0AC58I6A5</accession>
<protein>
    <submittedName>
        <fullName evidence="2">Uncharacterized protein</fullName>
    </submittedName>
</protein>
<sequence length="409" mass="44949">MAGAGTGARGLSSLTRRHGVKVASAVSVESCCLAVGEIVGHENILNSAIVIFLSTVENANEVVQRGIILEGVLTPVMPLSLPSKRVTLSNVPPFISDEVLTQALSRYGKLVSSIKKIPIGGASPLLKHVVSFRRSVYMIVNNDADLDLALNFRVDDFDYVVFITTDKIKCFGCGNFGHLVRICPNKQEESNRPANVSDAANGDEQLADEAAEVEPAVVAATGHDGDHSVDRMENESVSVEVEAQNAKEVDDEEDKGESSDKQNLEVVLRDVREVDDMQNETDVEKTVFKVPLKRKKSDSVHGFRQVKKVDMEDELESESDSELSDSSLTLSQSEFSSRNYGVDDIKLFLRSTKNKRGVLVNEYFPDVEQFVDKVKGFMAEGCFSNKEVYRLKKIVRKLNADLNDGSEKA</sequence>
<evidence type="ECO:0000313" key="2">
    <source>
        <dbReference type="RefSeq" id="XP_073789773.1"/>
    </source>
</evidence>
<dbReference type="Proteomes" id="UP000000437">
    <property type="component" value="Chromosome 20"/>
</dbReference>
<name>A0AC58I6A5_DANRE</name>
<organism evidence="1 2">
    <name type="scientific">Danio rerio</name>
    <name type="common">Zebrafish</name>
    <name type="synonym">Brachydanio rerio</name>
    <dbReference type="NCBI Taxonomy" id="7955"/>
    <lineage>
        <taxon>Eukaryota</taxon>
        <taxon>Metazoa</taxon>
        <taxon>Chordata</taxon>
        <taxon>Craniata</taxon>
        <taxon>Vertebrata</taxon>
        <taxon>Euteleostomi</taxon>
        <taxon>Actinopterygii</taxon>
        <taxon>Neopterygii</taxon>
        <taxon>Teleostei</taxon>
        <taxon>Ostariophysi</taxon>
        <taxon>Cypriniformes</taxon>
        <taxon>Danionidae</taxon>
        <taxon>Danioninae</taxon>
        <taxon>Danio</taxon>
    </lineage>
</organism>
<keyword evidence="1" id="KW-1185">Reference proteome</keyword>
<gene>
    <name evidence="2" type="primary">LOC141379436</name>
</gene>
<proteinExistence type="predicted"/>
<dbReference type="RefSeq" id="XP_073789773.1">
    <property type="nucleotide sequence ID" value="XM_073933672.1"/>
</dbReference>